<keyword evidence="4" id="KW-1185">Reference proteome</keyword>
<dbReference type="Gene3D" id="3.40.50.300">
    <property type="entry name" value="P-loop containing nucleotide triphosphate hydrolases"/>
    <property type="match status" value="1"/>
</dbReference>
<feature type="transmembrane region" description="Helical" evidence="1">
    <location>
        <begin position="36"/>
        <end position="55"/>
    </location>
</feature>
<organism evidence="3 4">
    <name type="scientific">Phytohabitans flavus</name>
    <dbReference type="NCBI Taxonomy" id="1076124"/>
    <lineage>
        <taxon>Bacteria</taxon>
        <taxon>Bacillati</taxon>
        <taxon>Actinomycetota</taxon>
        <taxon>Actinomycetes</taxon>
        <taxon>Micromonosporales</taxon>
        <taxon>Micromonosporaceae</taxon>
    </lineage>
</organism>
<dbReference type="SUPFAM" id="SSF52540">
    <property type="entry name" value="P-loop containing nucleoside triphosphate hydrolases"/>
    <property type="match status" value="1"/>
</dbReference>
<name>A0A6F8XVU8_9ACTN</name>
<keyword evidence="1" id="KW-0812">Transmembrane</keyword>
<evidence type="ECO:0000313" key="4">
    <source>
        <dbReference type="Proteomes" id="UP000502508"/>
    </source>
</evidence>
<dbReference type="InterPro" id="IPR002182">
    <property type="entry name" value="NB-ARC"/>
</dbReference>
<dbReference type="GO" id="GO:0043531">
    <property type="term" value="F:ADP binding"/>
    <property type="evidence" value="ECO:0007669"/>
    <property type="project" value="InterPro"/>
</dbReference>
<dbReference type="Proteomes" id="UP000502508">
    <property type="component" value="Chromosome"/>
</dbReference>
<dbReference type="InterPro" id="IPR027417">
    <property type="entry name" value="P-loop_NTPase"/>
</dbReference>
<proteinExistence type="predicted"/>
<dbReference type="KEGG" id="pfla:Pflav_043660"/>
<dbReference type="Pfam" id="PF00931">
    <property type="entry name" value="NB-ARC"/>
    <property type="match status" value="1"/>
</dbReference>
<dbReference type="EMBL" id="AP022870">
    <property type="protein sequence ID" value="BCB77956.1"/>
    <property type="molecule type" value="Genomic_DNA"/>
</dbReference>
<sequence length="257" mass="27183">MRRRSVRVGIGLSASALVGVLTNVATAGFDLAPYRWMLLAGLGVLNAGYIAFEILMSRREGTVDDADDIGSLAPPHLPVAQVVEAVRALPLRSVSRPWMQPSFDREVVDRPAITAELRRLLLDGRGGTVGVTTALFGAGGFGKTTAAAIACTQPEVAAAFTGGLLWVTVGEDVTPTQLAEKINDLCAQLGAERPNLSDPEQAGYRLGQVLEGCEPVLLVVDDIWTAAALRPFLSGVVVAPAWLPPGGRRYFPSTPAW</sequence>
<gene>
    <name evidence="3" type="ORF">Pflav_043660</name>
</gene>
<accession>A0A6F8XVU8</accession>
<evidence type="ECO:0000256" key="1">
    <source>
        <dbReference type="SAM" id="Phobius"/>
    </source>
</evidence>
<evidence type="ECO:0000259" key="2">
    <source>
        <dbReference type="Pfam" id="PF00931"/>
    </source>
</evidence>
<feature type="domain" description="NB-ARC" evidence="2">
    <location>
        <begin position="132"/>
        <end position="229"/>
    </location>
</feature>
<reference evidence="3 4" key="2">
    <citation type="submission" date="2020-03" db="EMBL/GenBank/DDBJ databases">
        <authorList>
            <person name="Ichikawa N."/>
            <person name="Kimura A."/>
            <person name="Kitahashi Y."/>
            <person name="Uohara A."/>
        </authorList>
    </citation>
    <scope>NUCLEOTIDE SEQUENCE [LARGE SCALE GENOMIC DNA]</scope>
    <source>
        <strain evidence="3 4">NBRC 107702</strain>
    </source>
</reference>
<protein>
    <recommendedName>
        <fullName evidence="2">NB-ARC domain-containing protein</fullName>
    </recommendedName>
</protein>
<keyword evidence="1" id="KW-0472">Membrane</keyword>
<reference evidence="3 4" key="1">
    <citation type="submission" date="2020-03" db="EMBL/GenBank/DDBJ databases">
        <title>Whole genome shotgun sequence of Phytohabitans flavus NBRC 107702.</title>
        <authorList>
            <person name="Komaki H."/>
            <person name="Tamura T."/>
        </authorList>
    </citation>
    <scope>NUCLEOTIDE SEQUENCE [LARGE SCALE GENOMIC DNA]</scope>
    <source>
        <strain evidence="3 4">NBRC 107702</strain>
    </source>
</reference>
<dbReference type="AlphaFoldDB" id="A0A6F8XVU8"/>
<evidence type="ECO:0000313" key="3">
    <source>
        <dbReference type="EMBL" id="BCB77956.1"/>
    </source>
</evidence>
<keyword evidence="1" id="KW-1133">Transmembrane helix</keyword>